<organism evidence="2 3">
    <name type="scientific">Araneus ventricosus</name>
    <name type="common">Orbweaver spider</name>
    <name type="synonym">Epeira ventricosa</name>
    <dbReference type="NCBI Taxonomy" id="182803"/>
    <lineage>
        <taxon>Eukaryota</taxon>
        <taxon>Metazoa</taxon>
        <taxon>Ecdysozoa</taxon>
        <taxon>Arthropoda</taxon>
        <taxon>Chelicerata</taxon>
        <taxon>Arachnida</taxon>
        <taxon>Araneae</taxon>
        <taxon>Araneomorphae</taxon>
        <taxon>Entelegynae</taxon>
        <taxon>Araneoidea</taxon>
        <taxon>Araneidae</taxon>
        <taxon>Araneus</taxon>
    </lineage>
</organism>
<dbReference type="AlphaFoldDB" id="A0A4Y2NH03"/>
<feature type="compositionally biased region" description="Basic residues" evidence="1">
    <location>
        <begin position="37"/>
        <end position="49"/>
    </location>
</feature>
<proteinExistence type="predicted"/>
<accession>A0A4Y2NH03</accession>
<name>A0A4Y2NH03_ARAVE</name>
<sequence>MMHVKPLEAYSWFRDRKVVSSRSDSTEDPSADEKRRGERIKKWKKKKRERKELEDLEEGGSVAGHSEVVVRGQDHNPLAAEHSGGCARAAESGTKWQQSDTELQQVGENEALCVGTKVLLPDI</sequence>
<reference evidence="2 3" key="1">
    <citation type="journal article" date="2019" name="Sci. Rep.">
        <title>Orb-weaving spider Araneus ventricosus genome elucidates the spidroin gene catalogue.</title>
        <authorList>
            <person name="Kono N."/>
            <person name="Nakamura H."/>
            <person name="Ohtoshi R."/>
            <person name="Moran D.A.P."/>
            <person name="Shinohara A."/>
            <person name="Yoshida Y."/>
            <person name="Fujiwara M."/>
            <person name="Mori M."/>
            <person name="Tomita M."/>
            <person name="Arakawa K."/>
        </authorList>
    </citation>
    <scope>NUCLEOTIDE SEQUENCE [LARGE SCALE GENOMIC DNA]</scope>
</reference>
<protein>
    <submittedName>
        <fullName evidence="2">Uncharacterized protein</fullName>
    </submittedName>
</protein>
<keyword evidence="3" id="KW-1185">Reference proteome</keyword>
<evidence type="ECO:0000256" key="1">
    <source>
        <dbReference type="SAM" id="MobiDB-lite"/>
    </source>
</evidence>
<dbReference type="Proteomes" id="UP000499080">
    <property type="component" value="Unassembled WGS sequence"/>
</dbReference>
<feature type="region of interest" description="Disordered" evidence="1">
    <location>
        <begin position="18"/>
        <end position="102"/>
    </location>
</feature>
<comment type="caution">
    <text evidence="2">The sequence shown here is derived from an EMBL/GenBank/DDBJ whole genome shotgun (WGS) entry which is preliminary data.</text>
</comment>
<gene>
    <name evidence="2" type="ORF">AVEN_194184_1</name>
</gene>
<evidence type="ECO:0000313" key="3">
    <source>
        <dbReference type="Proteomes" id="UP000499080"/>
    </source>
</evidence>
<evidence type="ECO:0000313" key="2">
    <source>
        <dbReference type="EMBL" id="GBN38192.1"/>
    </source>
</evidence>
<dbReference type="EMBL" id="BGPR01009134">
    <property type="protein sequence ID" value="GBN38192.1"/>
    <property type="molecule type" value="Genomic_DNA"/>
</dbReference>